<evidence type="ECO:0000256" key="3">
    <source>
        <dbReference type="ARBA" id="ARBA00022475"/>
    </source>
</evidence>
<sequence>MCRLKKINIKKFIFYILISSIIIFFVCTGYVLSSCSLEQKNDEKSKVSRNDKTIEPVRIVYAEWDSEIASSYVLKAVIEKKLGYKCELLAVTLTSLWESVAAGDMDVMVAAWLPSLHQHHQQKYRDHVVNLGPNLEGTKSGLVVPEYIPINSIEQLREFSDKFNGNIIGIEPDSGIMKKTREVMVEYNLKNKFDLIPGSDSTMTTILKKALAEKKWVVITGWTPHWMFAKWNLKYLKDPKNIYGGKEHISTIVRKGLKRDRPDVYEFLDKFYWDADDMQECMLMIEKKNMTPEDAALKWINNNKTKVKKWFAG</sequence>
<dbReference type="InterPro" id="IPR007210">
    <property type="entry name" value="ABC_Gly_betaine_transp_sub-bd"/>
</dbReference>
<keyword evidence="8" id="KW-1185">Reference proteome</keyword>
<feature type="domain" description="ABC-type glycine betaine transport system substrate-binding" evidence="6">
    <location>
        <begin position="56"/>
        <end position="301"/>
    </location>
</feature>
<gene>
    <name evidence="7" type="ORF">FXF47_00865</name>
</gene>
<dbReference type="Proteomes" id="UP000324143">
    <property type="component" value="Unassembled WGS sequence"/>
</dbReference>
<dbReference type="EMBL" id="VSIX01000005">
    <property type="protein sequence ID" value="TYB32079.1"/>
    <property type="molecule type" value="Genomic_DNA"/>
</dbReference>
<evidence type="ECO:0000259" key="6">
    <source>
        <dbReference type="Pfam" id="PF04069"/>
    </source>
</evidence>
<dbReference type="PANTHER" id="PTHR47737:SF1">
    <property type="entry name" value="GLYCINE BETAINE_PROLINE BETAINE TRANSPORT SYSTEM PERMEASE PROTEIN PROW"/>
    <property type="match status" value="1"/>
</dbReference>
<dbReference type="GO" id="GO:0005275">
    <property type="term" value="F:amine transmembrane transporter activity"/>
    <property type="evidence" value="ECO:0007669"/>
    <property type="project" value="TreeGrafter"/>
</dbReference>
<dbReference type="GO" id="GO:0043190">
    <property type="term" value="C:ATP-binding cassette (ABC) transporter complex"/>
    <property type="evidence" value="ECO:0007669"/>
    <property type="project" value="InterPro"/>
</dbReference>
<dbReference type="CDD" id="cd13639">
    <property type="entry name" value="PBP2_OpuAC_like"/>
    <property type="match status" value="1"/>
</dbReference>
<dbReference type="Gene3D" id="3.40.190.100">
    <property type="entry name" value="Glycine betaine-binding periplasmic protein, domain 2"/>
    <property type="match status" value="1"/>
</dbReference>
<evidence type="ECO:0000313" key="8">
    <source>
        <dbReference type="Proteomes" id="UP000324143"/>
    </source>
</evidence>
<keyword evidence="2" id="KW-0813">Transport</keyword>
<dbReference type="GO" id="GO:0031460">
    <property type="term" value="P:glycine betaine transport"/>
    <property type="evidence" value="ECO:0007669"/>
    <property type="project" value="TreeGrafter"/>
</dbReference>
<keyword evidence="4 5" id="KW-0472">Membrane</keyword>
<evidence type="ECO:0000256" key="1">
    <source>
        <dbReference type="ARBA" id="ARBA00004236"/>
    </source>
</evidence>
<proteinExistence type="predicted"/>
<dbReference type="GO" id="GO:0015871">
    <property type="term" value="P:choline transport"/>
    <property type="evidence" value="ECO:0007669"/>
    <property type="project" value="TreeGrafter"/>
</dbReference>
<dbReference type="SUPFAM" id="SSF53850">
    <property type="entry name" value="Periplasmic binding protein-like II"/>
    <property type="match status" value="1"/>
</dbReference>
<organism evidence="7 8">
    <name type="scientific">Candidatus Mcinerneyibacterium aminivorans</name>
    <dbReference type="NCBI Taxonomy" id="2703815"/>
    <lineage>
        <taxon>Bacteria</taxon>
        <taxon>Candidatus Macinerneyibacteriota</taxon>
        <taxon>Candidatus Mcinerneyibacteria</taxon>
        <taxon>Candidatus Mcinerneyibacteriales</taxon>
        <taxon>Candidatus Mcinerneyibacteriaceae</taxon>
        <taxon>Candidatus Mcinerneyibacterium</taxon>
    </lineage>
</organism>
<dbReference type="PANTHER" id="PTHR47737">
    <property type="entry name" value="GLYCINE BETAINE/PROLINE BETAINE TRANSPORT SYSTEM PERMEASE PROTEIN PROW"/>
    <property type="match status" value="1"/>
</dbReference>
<keyword evidence="3" id="KW-1003">Cell membrane</keyword>
<evidence type="ECO:0000313" key="7">
    <source>
        <dbReference type="EMBL" id="TYB32079.1"/>
    </source>
</evidence>
<dbReference type="Gene3D" id="3.40.190.10">
    <property type="entry name" value="Periplasmic binding protein-like II"/>
    <property type="match status" value="1"/>
</dbReference>
<dbReference type="AlphaFoldDB" id="A0A5D0MNB0"/>
<evidence type="ECO:0000256" key="5">
    <source>
        <dbReference type="SAM" id="Phobius"/>
    </source>
</evidence>
<comment type="subcellular location">
    <subcellularLocation>
        <location evidence="1">Cell membrane</location>
    </subcellularLocation>
</comment>
<name>A0A5D0MNB0_9BACT</name>
<keyword evidence="5" id="KW-1133">Transmembrane helix</keyword>
<accession>A0A5D0MNB0</accession>
<evidence type="ECO:0000256" key="2">
    <source>
        <dbReference type="ARBA" id="ARBA00022448"/>
    </source>
</evidence>
<protein>
    <submittedName>
        <fullName evidence="7">Glycine betaine ABC transporter substrate-binding protein</fullName>
    </submittedName>
</protein>
<dbReference type="GO" id="GO:0015226">
    <property type="term" value="F:carnitine transmembrane transporter activity"/>
    <property type="evidence" value="ECO:0007669"/>
    <property type="project" value="TreeGrafter"/>
</dbReference>
<dbReference type="Pfam" id="PF04069">
    <property type="entry name" value="OpuAC"/>
    <property type="match status" value="1"/>
</dbReference>
<dbReference type="PROSITE" id="PS51257">
    <property type="entry name" value="PROKAR_LIPOPROTEIN"/>
    <property type="match status" value="1"/>
</dbReference>
<keyword evidence="5" id="KW-0812">Transmembrane</keyword>
<evidence type="ECO:0000256" key="4">
    <source>
        <dbReference type="ARBA" id="ARBA00023136"/>
    </source>
</evidence>
<reference evidence="7" key="1">
    <citation type="submission" date="2019-08" db="EMBL/GenBank/DDBJ databases">
        <title>Genomic characterization of a novel candidate phylum (ARYD3) from a high temperature, high salinity tertiary oil reservoir in north central Oklahoma, USA.</title>
        <authorList>
            <person name="Youssef N.H."/>
            <person name="Yadav A."/>
            <person name="Elshahed M.S."/>
        </authorList>
    </citation>
    <scope>NUCLEOTIDE SEQUENCE [LARGE SCALE GENOMIC DNA]</scope>
    <source>
        <strain evidence="7">ARYD3</strain>
    </source>
</reference>
<feature type="transmembrane region" description="Helical" evidence="5">
    <location>
        <begin position="12"/>
        <end position="32"/>
    </location>
</feature>
<comment type="caution">
    <text evidence="7">The sequence shown here is derived from an EMBL/GenBank/DDBJ whole genome shotgun (WGS) entry which is preliminary data.</text>
</comment>